<protein>
    <recommendedName>
        <fullName evidence="3">MutL C-terminal dimerisation domain-containing protein</fullName>
    </recommendedName>
</protein>
<sequence>MSIRPLPGDVIAQIKSSIVITSLNGVVYGLLQNSLDAGASKVNVSLDYGRGSCTVEDNGLGIPPVDFYEDGGLGKLHYTSRYPPLAGCHGRHGTFLASLAAMSLLTITSHHHEFRSHNSVTIHNSKAVIRNVPVSPDQHVLAFASGTRVAVRDLFGSMPVRVKQRAMEMERLGSVKGFGQLVLSCVALLLAWPTGVVLSVHDSSRGRAVFLRASEPPQQLQDQKIFGDCMVSRTVRLLAQAAFVDTEDLESWVPVGASAPGVSVSGCISLLPVASKRAQFMALGIRPLLNEHHSNILYEEVNQVFANSDFGVVEEVGFGDTGRPEKTSRFTMKKLKPRKGIDRWPMFFLQIKLDDDMGMGGTDDLLDEQHGSFGIITDLLQAMAHQFLKKHQFRPRSINAFHQLKPFRSTSIPQPARSGESSSPVPSRAKPLEKAKPHLSAVNRKSSTSKRNPDTKSPGVKYTSPFTAWSRVKSVPLRSSESKSISSSVTPPSAAEADRVRSREHADSGVAELSPKDWTPLFAKSGKLLRRPFDDVDSSSVNEPAGSKLVTLPSTSISDDGSHSTDQAITWFDPVTKAKAVVDPRTGFMVDSAFGTGNQPALKHQSTGTKSSWFGNAPKKRRVETFEPTEATIPYAPRGERHGTHHDCRDHGNFNFDSPTGKTSVTLQGRISKDALRTAKVLGQVDRKFILVKVFTESCSKSQTSLPPVGGSGTSQKPGDGFSLVMIDQHAADERCRVEALLSGYFTTDESSLGGSTVLTENLDKPLRFDLPRKDGELLTRFKPHFGCWGICYDVFHNHSSLEPAAQDEVGGKRGVTVEVQSLPPSIVERCRLEPRLLVELLRNESWKLHDDPAGLSVPTRNSPRVKPGEHGWVPGFHRCPEGVLELINSRACRSEFSP</sequence>
<dbReference type="GO" id="GO:0005524">
    <property type="term" value="F:ATP binding"/>
    <property type="evidence" value="ECO:0007669"/>
    <property type="project" value="InterPro"/>
</dbReference>
<feature type="region of interest" description="Disordered" evidence="2">
    <location>
        <begin position="407"/>
        <end position="463"/>
    </location>
</feature>
<dbReference type="SMART" id="SM00853">
    <property type="entry name" value="MutL_C"/>
    <property type="match status" value="1"/>
</dbReference>
<dbReference type="Gene3D" id="3.30.565.10">
    <property type="entry name" value="Histidine kinase-like ATPase, C-terminal domain"/>
    <property type="match status" value="1"/>
</dbReference>
<dbReference type="GO" id="GO:0032300">
    <property type="term" value="C:mismatch repair complex"/>
    <property type="evidence" value="ECO:0007669"/>
    <property type="project" value="InterPro"/>
</dbReference>
<dbReference type="InterPro" id="IPR036890">
    <property type="entry name" value="HATPase_C_sf"/>
</dbReference>
<dbReference type="AlphaFoldDB" id="A0AA40DJN4"/>
<comment type="caution">
    <text evidence="4">The sequence shown here is derived from an EMBL/GenBank/DDBJ whole genome shotgun (WGS) entry which is preliminary data.</text>
</comment>
<dbReference type="Proteomes" id="UP001172102">
    <property type="component" value="Unassembled WGS sequence"/>
</dbReference>
<feature type="region of interest" description="Disordered" evidence="2">
    <location>
        <begin position="480"/>
        <end position="512"/>
    </location>
</feature>
<dbReference type="Gene3D" id="3.30.1540.20">
    <property type="entry name" value="MutL, C-terminal domain, dimerisation subdomain"/>
    <property type="match status" value="1"/>
</dbReference>
<organism evidence="4 5">
    <name type="scientific">Lasiosphaeris hirsuta</name>
    <dbReference type="NCBI Taxonomy" id="260670"/>
    <lineage>
        <taxon>Eukaryota</taxon>
        <taxon>Fungi</taxon>
        <taxon>Dikarya</taxon>
        <taxon>Ascomycota</taxon>
        <taxon>Pezizomycotina</taxon>
        <taxon>Sordariomycetes</taxon>
        <taxon>Sordariomycetidae</taxon>
        <taxon>Sordariales</taxon>
        <taxon>Lasiosphaeriaceae</taxon>
        <taxon>Lasiosphaeris</taxon>
    </lineage>
</organism>
<feature type="domain" description="MutL C-terminal dimerisation" evidence="3">
    <location>
        <begin position="681"/>
        <end position="853"/>
    </location>
</feature>
<accession>A0AA40DJN4</accession>
<feature type="compositionally biased region" description="Low complexity" evidence="2">
    <location>
        <begin position="480"/>
        <end position="493"/>
    </location>
</feature>
<evidence type="ECO:0000313" key="5">
    <source>
        <dbReference type="Proteomes" id="UP001172102"/>
    </source>
</evidence>
<evidence type="ECO:0000256" key="2">
    <source>
        <dbReference type="SAM" id="MobiDB-lite"/>
    </source>
</evidence>
<dbReference type="InterPro" id="IPR037198">
    <property type="entry name" value="MutL_C_sf"/>
</dbReference>
<keyword evidence="5" id="KW-1185">Reference proteome</keyword>
<dbReference type="GO" id="GO:0006298">
    <property type="term" value="P:mismatch repair"/>
    <property type="evidence" value="ECO:0007669"/>
    <property type="project" value="InterPro"/>
</dbReference>
<reference evidence="4" key="1">
    <citation type="submission" date="2023-06" db="EMBL/GenBank/DDBJ databases">
        <title>Genome-scale phylogeny and comparative genomics of the fungal order Sordariales.</title>
        <authorList>
            <consortium name="Lawrence Berkeley National Laboratory"/>
            <person name="Hensen N."/>
            <person name="Bonometti L."/>
            <person name="Westerberg I."/>
            <person name="Brannstrom I.O."/>
            <person name="Guillou S."/>
            <person name="Cros-Aarteil S."/>
            <person name="Calhoun S."/>
            <person name="Haridas S."/>
            <person name="Kuo A."/>
            <person name="Mondo S."/>
            <person name="Pangilinan J."/>
            <person name="Riley R."/>
            <person name="Labutti K."/>
            <person name="Andreopoulos B."/>
            <person name="Lipzen A."/>
            <person name="Chen C."/>
            <person name="Yanf M."/>
            <person name="Daum C."/>
            <person name="Ng V."/>
            <person name="Clum A."/>
            <person name="Steindorff A."/>
            <person name="Ohm R."/>
            <person name="Martin F."/>
            <person name="Silar P."/>
            <person name="Natvig D."/>
            <person name="Lalanne C."/>
            <person name="Gautier V."/>
            <person name="Ament-Velasquez S.L."/>
            <person name="Kruys A."/>
            <person name="Hutchinson M.I."/>
            <person name="Powell A.J."/>
            <person name="Barry K."/>
            <person name="Miller A.N."/>
            <person name="Grigoriev I.V."/>
            <person name="Debuchy R."/>
            <person name="Gladieux P."/>
            <person name="Thoren M.H."/>
            <person name="Johannesson H."/>
        </authorList>
    </citation>
    <scope>NUCLEOTIDE SEQUENCE</scope>
    <source>
        <strain evidence="4">SMH4607-1</strain>
    </source>
</reference>
<evidence type="ECO:0000313" key="4">
    <source>
        <dbReference type="EMBL" id="KAK0705620.1"/>
    </source>
</evidence>
<dbReference type="GO" id="GO:0140664">
    <property type="term" value="F:ATP-dependent DNA damage sensor activity"/>
    <property type="evidence" value="ECO:0007669"/>
    <property type="project" value="InterPro"/>
</dbReference>
<dbReference type="SUPFAM" id="SSF118116">
    <property type="entry name" value="DNA mismatch repair protein MutL"/>
    <property type="match status" value="1"/>
</dbReference>
<proteinExistence type="inferred from homology"/>
<dbReference type="InterPro" id="IPR038973">
    <property type="entry name" value="MutL/Mlh/Pms-like"/>
</dbReference>
<evidence type="ECO:0000256" key="1">
    <source>
        <dbReference type="ARBA" id="ARBA00006082"/>
    </source>
</evidence>
<dbReference type="PANTHER" id="PTHR10073:SF47">
    <property type="entry name" value="DNA MISMATCH REPAIR PROTEIN MLH3"/>
    <property type="match status" value="1"/>
</dbReference>
<dbReference type="InterPro" id="IPR042120">
    <property type="entry name" value="MutL_C_dimsub"/>
</dbReference>
<dbReference type="GO" id="GO:0016887">
    <property type="term" value="F:ATP hydrolysis activity"/>
    <property type="evidence" value="ECO:0007669"/>
    <property type="project" value="InterPro"/>
</dbReference>
<dbReference type="PANTHER" id="PTHR10073">
    <property type="entry name" value="DNA MISMATCH REPAIR PROTEIN MLH, PMS, MUTL"/>
    <property type="match status" value="1"/>
</dbReference>
<dbReference type="SUPFAM" id="SSF55874">
    <property type="entry name" value="ATPase domain of HSP90 chaperone/DNA topoisomerase II/histidine kinase"/>
    <property type="match status" value="1"/>
</dbReference>
<gene>
    <name evidence="4" type="ORF">B0H67DRAFT_594553</name>
</gene>
<dbReference type="Pfam" id="PF13589">
    <property type="entry name" value="HATPase_c_3"/>
    <property type="match status" value="1"/>
</dbReference>
<dbReference type="EMBL" id="JAUKUA010000007">
    <property type="protein sequence ID" value="KAK0705620.1"/>
    <property type="molecule type" value="Genomic_DNA"/>
</dbReference>
<feature type="compositionally biased region" description="Polar residues" evidence="2">
    <location>
        <begin position="408"/>
        <end position="425"/>
    </location>
</feature>
<comment type="similarity">
    <text evidence="1">Belongs to the DNA mismatch repair MutL/HexB family.</text>
</comment>
<evidence type="ECO:0000259" key="3">
    <source>
        <dbReference type="SMART" id="SM00853"/>
    </source>
</evidence>
<feature type="compositionally biased region" description="Basic and acidic residues" evidence="2">
    <location>
        <begin position="496"/>
        <end position="507"/>
    </location>
</feature>
<dbReference type="InterPro" id="IPR014790">
    <property type="entry name" value="MutL_C"/>
</dbReference>
<name>A0AA40DJN4_9PEZI</name>